<feature type="compositionally biased region" description="Low complexity" evidence="2">
    <location>
        <begin position="326"/>
        <end position="345"/>
    </location>
</feature>
<dbReference type="Proteomes" id="UP000179807">
    <property type="component" value="Unassembled WGS sequence"/>
</dbReference>
<comment type="similarity">
    <text evidence="1">Belongs to the GET4 family.</text>
</comment>
<dbReference type="GO" id="GO:0045048">
    <property type="term" value="P:protein insertion into ER membrane"/>
    <property type="evidence" value="ECO:0007669"/>
    <property type="project" value="InterPro"/>
</dbReference>
<dbReference type="InterPro" id="IPR011990">
    <property type="entry name" value="TPR-like_helical_dom_sf"/>
</dbReference>
<dbReference type="InterPro" id="IPR007317">
    <property type="entry name" value="GET4"/>
</dbReference>
<reference evidence="3" key="1">
    <citation type="submission" date="2016-10" db="EMBL/GenBank/DDBJ databases">
        <authorList>
            <person name="Benchimol M."/>
            <person name="Almeida L.G."/>
            <person name="Vasconcelos A.T."/>
            <person name="Perreira-Neves A."/>
            <person name="Rosa I.A."/>
            <person name="Tasca T."/>
            <person name="Bogo M.R."/>
            <person name="de Souza W."/>
        </authorList>
    </citation>
    <scope>NUCLEOTIDE SEQUENCE [LARGE SCALE GENOMIC DNA]</scope>
    <source>
        <strain evidence="3">K</strain>
    </source>
</reference>
<dbReference type="GeneID" id="94839507"/>
<dbReference type="AlphaFoldDB" id="A0A1J4K3G0"/>
<proteinExistence type="inferred from homology"/>
<comment type="caution">
    <text evidence="3">The sequence shown here is derived from an EMBL/GenBank/DDBJ whole genome shotgun (WGS) entry which is preliminary data.</text>
</comment>
<dbReference type="VEuPathDB" id="TrichDB:TRFO_26188"/>
<dbReference type="OrthoDB" id="10560203at2759"/>
<protein>
    <submittedName>
        <fullName evidence="3">Uncharacterized protein</fullName>
    </submittedName>
</protein>
<organism evidence="3 4">
    <name type="scientific">Tritrichomonas foetus</name>
    <dbReference type="NCBI Taxonomy" id="1144522"/>
    <lineage>
        <taxon>Eukaryota</taxon>
        <taxon>Metamonada</taxon>
        <taxon>Parabasalia</taxon>
        <taxon>Tritrichomonadida</taxon>
        <taxon>Tritrichomonadidae</taxon>
        <taxon>Tritrichomonas</taxon>
    </lineage>
</organism>
<keyword evidence="4" id="KW-1185">Reference proteome</keyword>
<feature type="region of interest" description="Disordered" evidence="2">
    <location>
        <begin position="320"/>
        <end position="345"/>
    </location>
</feature>
<dbReference type="Pfam" id="PF04190">
    <property type="entry name" value="GET4"/>
    <property type="match status" value="1"/>
</dbReference>
<gene>
    <name evidence="3" type="ORF">TRFO_26188</name>
</gene>
<dbReference type="PANTHER" id="PTHR12875">
    <property type="entry name" value="GOLGI TO ER TRAFFIC PROTEIN 4 HOMOLOG"/>
    <property type="match status" value="1"/>
</dbReference>
<dbReference type="RefSeq" id="XP_068359047.1">
    <property type="nucleotide sequence ID" value="XM_068504803.1"/>
</dbReference>
<dbReference type="EMBL" id="MLAK01000742">
    <property type="protein sequence ID" value="OHT05911.1"/>
    <property type="molecule type" value="Genomic_DNA"/>
</dbReference>
<sequence length="345" mass="38221">MTSPEKVFEIAQSGDGYLAVEKSLFVVRKLKRQKKTNDAAIFLIKLACILLDNGQNIPSAISANRAVELILQSKSEFESTEDIKNLLFSYIEKITPSHASIHLFSFFDNAIELFGQDDPSIIRKKASIADKSDNYYDAQQTYIEIIAQEIEKDGDPTETLNLLYKILFRWTESIQDEKSRLFTAQFIICRCVISISSQNEKCLSTAINFFNRITSEHSNNPEISQPLFTFTKYFLKGLQQNSPSSINFLTQQYYPLLAVSRNLQKIISTNKEVYFHTGNSLSNFLNSFTQMSDNGNQNGSNNNGGGLGGIGQLIRSLFGGGGSEGGLEQAAAATAPSAPSDPGLE</sequence>
<dbReference type="GO" id="GO:0005829">
    <property type="term" value="C:cytosol"/>
    <property type="evidence" value="ECO:0007669"/>
    <property type="project" value="TreeGrafter"/>
</dbReference>
<evidence type="ECO:0000313" key="3">
    <source>
        <dbReference type="EMBL" id="OHT05911.1"/>
    </source>
</evidence>
<evidence type="ECO:0000256" key="1">
    <source>
        <dbReference type="ARBA" id="ARBA00005351"/>
    </source>
</evidence>
<accession>A0A1J4K3G0</accession>
<name>A0A1J4K3G0_9EUKA</name>
<dbReference type="PANTHER" id="PTHR12875:SF0">
    <property type="entry name" value="GOLGI TO ER TRAFFIC PROTEIN 4 HOMOLOG"/>
    <property type="match status" value="1"/>
</dbReference>
<dbReference type="Gene3D" id="1.25.40.10">
    <property type="entry name" value="Tetratricopeptide repeat domain"/>
    <property type="match status" value="1"/>
</dbReference>
<evidence type="ECO:0000313" key="4">
    <source>
        <dbReference type="Proteomes" id="UP000179807"/>
    </source>
</evidence>
<evidence type="ECO:0000256" key="2">
    <source>
        <dbReference type="SAM" id="MobiDB-lite"/>
    </source>
</evidence>